<comment type="caution">
    <text evidence="2">The sequence shown here is derived from an EMBL/GenBank/DDBJ whole genome shotgun (WGS) entry which is preliminary data.</text>
</comment>
<dbReference type="SUPFAM" id="SSF56436">
    <property type="entry name" value="C-type lectin-like"/>
    <property type="match status" value="1"/>
</dbReference>
<dbReference type="Gene3D" id="3.90.1580.10">
    <property type="entry name" value="paralog of FGE (formylglycine-generating enzyme)"/>
    <property type="match status" value="1"/>
</dbReference>
<dbReference type="GO" id="GO:0120147">
    <property type="term" value="F:formylglycine-generating oxidase activity"/>
    <property type="evidence" value="ECO:0007669"/>
    <property type="project" value="TreeGrafter"/>
</dbReference>
<dbReference type="InterPro" id="IPR042095">
    <property type="entry name" value="SUMF_sf"/>
</dbReference>
<dbReference type="InterPro" id="IPR051043">
    <property type="entry name" value="Sulfatase_Mod_Factor_Kinase"/>
</dbReference>
<dbReference type="EMBL" id="MLJW01000120">
    <property type="protein sequence ID" value="OIQ98351.1"/>
    <property type="molecule type" value="Genomic_DNA"/>
</dbReference>
<dbReference type="Pfam" id="PF03781">
    <property type="entry name" value="FGE-sulfatase"/>
    <property type="match status" value="1"/>
</dbReference>
<gene>
    <name evidence="2" type="primary">pkn1_9</name>
    <name evidence="2" type="ORF">GALL_196290</name>
</gene>
<name>A0A1J5S2H1_9ZZZZ</name>
<dbReference type="AlphaFoldDB" id="A0A1J5S2H1"/>
<dbReference type="InterPro" id="IPR016187">
    <property type="entry name" value="CTDL_fold"/>
</dbReference>
<keyword evidence="2" id="KW-0418">Kinase</keyword>
<sequence>MPRRFLRIALLCLLAAPPLAARAAAAVLKECPDCPEITVIPAGRMMMGSPRGEAGRFDTEGPRHAVSVPAFALARYDVTVAEYAAFVQETDYEQQPCDWPADSFWNSPGIVQSQHQPVVCVSWTDAQAYIAWLNAKVRAGMPHPPASGPYRLPSEAEWEYAARAGRATARWWGNGIGRNHANCNGCGSPWDNHQIAPVGSFAPNPFGLYDMLGNVWQWTADCWHPTYDGAPADGRAWSTGDCRRHVLRGGSWSNLPALVRSAARMAGGNSDRDRDYASYAGFRLARSLP</sequence>
<evidence type="ECO:0000313" key="2">
    <source>
        <dbReference type="EMBL" id="OIQ98351.1"/>
    </source>
</evidence>
<organism evidence="2">
    <name type="scientific">mine drainage metagenome</name>
    <dbReference type="NCBI Taxonomy" id="410659"/>
    <lineage>
        <taxon>unclassified sequences</taxon>
        <taxon>metagenomes</taxon>
        <taxon>ecological metagenomes</taxon>
    </lineage>
</organism>
<dbReference type="PANTHER" id="PTHR23150:SF35">
    <property type="entry name" value="BLL6746 PROTEIN"/>
    <property type="match status" value="1"/>
</dbReference>
<evidence type="ECO:0000259" key="1">
    <source>
        <dbReference type="Pfam" id="PF03781"/>
    </source>
</evidence>
<protein>
    <submittedName>
        <fullName evidence="2">Serine/threonine-protein kinase pkn1</fullName>
        <ecNumber evidence="2">2.7.11.1</ecNumber>
    </submittedName>
</protein>
<accession>A0A1J5S2H1</accession>
<dbReference type="InterPro" id="IPR005532">
    <property type="entry name" value="SUMF_dom"/>
</dbReference>
<keyword evidence="2" id="KW-0808">Transferase</keyword>
<dbReference type="EC" id="2.7.11.1" evidence="2"/>
<proteinExistence type="predicted"/>
<dbReference type="GO" id="GO:0004674">
    <property type="term" value="F:protein serine/threonine kinase activity"/>
    <property type="evidence" value="ECO:0007669"/>
    <property type="project" value="UniProtKB-EC"/>
</dbReference>
<reference evidence="2" key="1">
    <citation type="submission" date="2016-10" db="EMBL/GenBank/DDBJ databases">
        <title>Sequence of Gallionella enrichment culture.</title>
        <authorList>
            <person name="Poehlein A."/>
            <person name="Muehling M."/>
            <person name="Daniel R."/>
        </authorList>
    </citation>
    <scope>NUCLEOTIDE SEQUENCE</scope>
</reference>
<dbReference type="PANTHER" id="PTHR23150">
    <property type="entry name" value="SULFATASE MODIFYING FACTOR 1, 2"/>
    <property type="match status" value="1"/>
</dbReference>
<feature type="domain" description="Sulfatase-modifying factor enzyme-like" evidence="1">
    <location>
        <begin position="34"/>
        <end position="286"/>
    </location>
</feature>